<dbReference type="PANTHER" id="PTHR31302">
    <property type="entry name" value="TRANSMEMBRANE PROTEIN WITH METALLOPHOSPHOESTERASE DOMAIN-RELATED"/>
    <property type="match status" value="1"/>
</dbReference>
<evidence type="ECO:0000256" key="6">
    <source>
        <dbReference type="SAM" id="Phobius"/>
    </source>
</evidence>
<dbReference type="PANTHER" id="PTHR31302:SF31">
    <property type="entry name" value="PHOSPHODIESTERASE YAEI"/>
    <property type="match status" value="1"/>
</dbReference>
<evidence type="ECO:0000256" key="1">
    <source>
        <dbReference type="ARBA" id="ARBA00001968"/>
    </source>
</evidence>
<proteinExistence type="inferred from homology"/>
<dbReference type="RefSeq" id="WP_007497351.1">
    <property type="nucleotide sequence ID" value="NZ_AGBF01000063.1"/>
</dbReference>
<comment type="caution">
    <text evidence="8">The sequence shown here is derived from an EMBL/GenBank/DDBJ whole genome shotgun (WGS) entry which is preliminary data.</text>
</comment>
<dbReference type="InterPro" id="IPR029052">
    <property type="entry name" value="Metallo-depent_PP-like"/>
</dbReference>
<dbReference type="EMBL" id="AGBF01000063">
    <property type="protein sequence ID" value="EGX58207.1"/>
    <property type="molecule type" value="Genomic_DNA"/>
</dbReference>
<reference evidence="8 9" key="1">
    <citation type="submission" date="2011-08" db="EMBL/GenBank/DDBJ databases">
        <authorList>
            <person name="Lin Y."/>
            <person name="Hao X."/>
            <person name="Johnstone L."/>
            <person name="Miller S.J."/>
            <person name="Wei G."/>
            <person name="Rensing C."/>
        </authorList>
    </citation>
    <scope>NUCLEOTIDE SEQUENCE [LARGE SCALE GENOMIC DNA]</scope>
    <source>
        <strain evidence="8 9">K42</strain>
    </source>
</reference>
<comment type="cofactor">
    <cofactor evidence="1">
        <name>a divalent metal cation</name>
        <dbReference type="ChEBI" id="CHEBI:60240"/>
    </cofactor>
</comment>
<keyword evidence="6" id="KW-1133">Transmembrane helix</keyword>
<dbReference type="Pfam" id="PF00149">
    <property type="entry name" value="Metallophos"/>
    <property type="match status" value="1"/>
</dbReference>
<dbReference type="OrthoDB" id="9780884at2"/>
<keyword evidence="6" id="KW-0472">Membrane</keyword>
<sequence length="442" mass="46374">MSSAMFLALVLPALAGVHFYVWWRTVRDTSAPRSWWRRTGTALLVVLGLLLVAAPPAERALPAPQDAWVGWPGFTWMAGIVYLALALLAGEAVRPFLPRSRRGRSAPRDGEPVPVSGAPAPSGTAPPGTGPSATAPSGTGPPGTAPPGAGRSPAPDSPAPPATDQLQATRRLFVSRAIALTAGTAAAAAVGYGVHTALGPPRVKHVTVPLARLGPGAHGFRIALISDIQLNVIVGRSRTRRLVELLNGTEPDLVAVVGDLVEDADVADQGRAAEPLADLRARHGAYYVTGNHEFYSGADQWVRFVRGLGLRVLRNERVALPGFDLAGVDDASGEEYGAAPDYEAALGGRDRERAVVLLAHQPSQVTEAARYGVDLQLSGHTHGGQLWPFTRLAGLGDADVAGLSRHGDTLLYVTRGAGFWGPPVRIDADPDITVVELVTPRP</sequence>
<comment type="similarity">
    <text evidence="4">Belongs to the metallophosphoesterase superfamily.</text>
</comment>
<evidence type="ECO:0000256" key="3">
    <source>
        <dbReference type="ARBA" id="ARBA00022801"/>
    </source>
</evidence>
<dbReference type="GO" id="GO:0008758">
    <property type="term" value="F:UDP-2,3-diacylglucosamine hydrolase activity"/>
    <property type="evidence" value="ECO:0007669"/>
    <property type="project" value="TreeGrafter"/>
</dbReference>
<gene>
    <name evidence="8" type="ORF">SZN_19021</name>
</gene>
<feature type="region of interest" description="Disordered" evidence="5">
    <location>
        <begin position="99"/>
        <end position="163"/>
    </location>
</feature>
<name>G2GE74_9ACTN</name>
<keyword evidence="6" id="KW-0812">Transmembrane</keyword>
<evidence type="ECO:0000259" key="7">
    <source>
        <dbReference type="Pfam" id="PF00149"/>
    </source>
</evidence>
<dbReference type="Gene3D" id="3.60.21.10">
    <property type="match status" value="1"/>
</dbReference>
<feature type="transmembrane region" description="Helical" evidence="6">
    <location>
        <begin position="74"/>
        <end position="93"/>
    </location>
</feature>
<dbReference type="SUPFAM" id="SSF56300">
    <property type="entry name" value="Metallo-dependent phosphatases"/>
    <property type="match status" value="1"/>
</dbReference>
<dbReference type="InterPro" id="IPR051158">
    <property type="entry name" value="Metallophosphoesterase_sf"/>
</dbReference>
<dbReference type="FunFam" id="3.60.21.10:FF:000028">
    <property type="entry name" value="Putative metallophosphoesterase"/>
    <property type="match status" value="1"/>
</dbReference>
<dbReference type="InterPro" id="IPR004843">
    <property type="entry name" value="Calcineurin-like_PHP"/>
</dbReference>
<evidence type="ECO:0000256" key="2">
    <source>
        <dbReference type="ARBA" id="ARBA00022723"/>
    </source>
</evidence>
<feature type="domain" description="Calcineurin-like phosphoesterase" evidence="7">
    <location>
        <begin position="220"/>
        <end position="383"/>
    </location>
</feature>
<evidence type="ECO:0000313" key="8">
    <source>
        <dbReference type="EMBL" id="EGX58207.1"/>
    </source>
</evidence>
<feature type="transmembrane region" description="Helical" evidence="6">
    <location>
        <begin position="35"/>
        <end position="54"/>
    </location>
</feature>
<dbReference type="GO" id="GO:0046872">
    <property type="term" value="F:metal ion binding"/>
    <property type="evidence" value="ECO:0007669"/>
    <property type="project" value="UniProtKB-KW"/>
</dbReference>
<dbReference type="PATRIC" id="fig|700597.3.peg.3735"/>
<evidence type="ECO:0000256" key="4">
    <source>
        <dbReference type="ARBA" id="ARBA00061089"/>
    </source>
</evidence>
<feature type="compositionally biased region" description="Low complexity" evidence="5">
    <location>
        <begin position="116"/>
        <end position="138"/>
    </location>
</feature>
<feature type="transmembrane region" description="Helical" evidence="6">
    <location>
        <begin position="173"/>
        <end position="194"/>
    </location>
</feature>
<evidence type="ECO:0000313" key="9">
    <source>
        <dbReference type="Proteomes" id="UP000004217"/>
    </source>
</evidence>
<organism evidence="8 9">
    <name type="scientific">Streptomyces zinciresistens K42</name>
    <dbReference type="NCBI Taxonomy" id="700597"/>
    <lineage>
        <taxon>Bacteria</taxon>
        <taxon>Bacillati</taxon>
        <taxon>Actinomycetota</taxon>
        <taxon>Actinomycetes</taxon>
        <taxon>Kitasatosporales</taxon>
        <taxon>Streptomycetaceae</taxon>
        <taxon>Streptomyces</taxon>
    </lineage>
</organism>
<protein>
    <recommendedName>
        <fullName evidence="7">Calcineurin-like phosphoesterase domain-containing protein</fullName>
    </recommendedName>
</protein>
<keyword evidence="2" id="KW-0479">Metal-binding</keyword>
<dbReference type="AlphaFoldDB" id="G2GE74"/>
<accession>G2GE74</accession>
<dbReference type="CDD" id="cd07385">
    <property type="entry name" value="MPP_YkuE_C"/>
    <property type="match status" value="1"/>
</dbReference>
<evidence type="ECO:0000256" key="5">
    <source>
        <dbReference type="SAM" id="MobiDB-lite"/>
    </source>
</evidence>
<dbReference type="GO" id="GO:0016020">
    <property type="term" value="C:membrane"/>
    <property type="evidence" value="ECO:0007669"/>
    <property type="project" value="GOC"/>
</dbReference>
<feature type="transmembrane region" description="Helical" evidence="6">
    <location>
        <begin position="6"/>
        <end position="23"/>
    </location>
</feature>
<dbReference type="Proteomes" id="UP000004217">
    <property type="component" value="Unassembled WGS sequence"/>
</dbReference>
<keyword evidence="3" id="KW-0378">Hydrolase</keyword>
<dbReference type="GO" id="GO:0009245">
    <property type="term" value="P:lipid A biosynthetic process"/>
    <property type="evidence" value="ECO:0007669"/>
    <property type="project" value="TreeGrafter"/>
</dbReference>
<keyword evidence="9" id="KW-1185">Reference proteome</keyword>